<dbReference type="RefSeq" id="WP_353893114.1">
    <property type="nucleotide sequence ID" value="NZ_CP159485.1"/>
</dbReference>
<reference evidence="2" key="2">
    <citation type="submission" date="2024-06" db="EMBL/GenBank/DDBJ databases">
        <authorList>
            <person name="Petrova K.O."/>
            <person name="Toshchakov S.V."/>
            <person name="Boltjanskaja Y.V."/>
            <person name="Kevbrin V.V."/>
        </authorList>
    </citation>
    <scope>NUCLEOTIDE SEQUENCE</scope>
    <source>
        <strain evidence="2">Z-710</strain>
    </source>
</reference>
<organism evidence="2">
    <name type="scientific">Proteinivorax hydrogeniformans</name>
    <dbReference type="NCBI Taxonomy" id="1826727"/>
    <lineage>
        <taxon>Bacteria</taxon>
        <taxon>Bacillati</taxon>
        <taxon>Bacillota</taxon>
        <taxon>Clostridia</taxon>
        <taxon>Eubacteriales</taxon>
        <taxon>Proteinivoracaceae</taxon>
        <taxon>Proteinivorax</taxon>
    </lineage>
</organism>
<evidence type="ECO:0000256" key="1">
    <source>
        <dbReference type="SAM" id="Phobius"/>
    </source>
</evidence>
<feature type="transmembrane region" description="Helical" evidence="1">
    <location>
        <begin position="37"/>
        <end position="54"/>
    </location>
</feature>
<keyword evidence="1" id="KW-0472">Membrane</keyword>
<keyword evidence="1" id="KW-1133">Transmembrane helix</keyword>
<protein>
    <submittedName>
        <fullName evidence="2">Uncharacterized protein</fullName>
    </submittedName>
</protein>
<feature type="transmembrane region" description="Helical" evidence="1">
    <location>
        <begin position="60"/>
        <end position="83"/>
    </location>
</feature>
<proteinExistence type="predicted"/>
<gene>
    <name evidence="2" type="ORF">PRVXH_002524</name>
</gene>
<feature type="transmembrane region" description="Helical" evidence="1">
    <location>
        <begin position="6"/>
        <end position="25"/>
    </location>
</feature>
<dbReference type="EMBL" id="CP159485">
    <property type="protein sequence ID" value="XCI28560.1"/>
    <property type="molecule type" value="Genomic_DNA"/>
</dbReference>
<reference evidence="2" key="1">
    <citation type="journal article" date="2018" name="Antonie Van Leeuwenhoek">
        <title>Proteinivorax hydrogeniformans sp. nov., an anaerobic, haloalkaliphilic bacterium fermenting proteinaceous compounds with high hydrogen production.</title>
        <authorList>
            <person name="Boltyanskaya Y."/>
            <person name="Detkova E."/>
            <person name="Pimenov N."/>
            <person name="Kevbrin V."/>
        </authorList>
    </citation>
    <scope>NUCLEOTIDE SEQUENCE</scope>
    <source>
        <strain evidence="2">Z-710</strain>
    </source>
</reference>
<dbReference type="AlphaFoldDB" id="A0AAU8HSN4"/>
<keyword evidence="1" id="KW-0812">Transmembrane</keyword>
<evidence type="ECO:0000313" key="2">
    <source>
        <dbReference type="EMBL" id="XCI28560.1"/>
    </source>
</evidence>
<sequence length="99" mass="10616">MATIIFELIVLALGFFFGLFLILLAKQFEGPNNLEKLKLAGGGVFTITGVLMLFGGTYTALYTALSITLAIVGVLTIALNLYVEIEKSPESKKSTPDIS</sequence>
<accession>A0AAU8HSN4</accession>
<name>A0AAU8HSN4_9FIRM</name>